<accession>A0ABU7JPI2</accession>
<sequence length="322" mass="31538">MHPPASTETSPTVLDALRASPVGPVLDMPLPLDVPLPTLPLPTPPASNPVTELLQSIPVPTLPDLDRLLRPLTDLGAMFGTGIVEALDPAAILGQSSRLLDTAGALGRSALDALPDSWEGETAEVAAEHGRRARVAAGELSDRGDRIGEITRAATASVERGNIELTGIAQSFVAFLTAAAPVSMTPPGQAAVVAAAVEHTQAALAVVARTRGELTGHTTAMHALTAPIPVPPPIAGARAPRPDPGALTGATADAASALASSLPASPSPASTVPTAHATGSMVGVSAATMPVGFGGGHSGGAVLGGSPVGGGTAGIGAAGAST</sequence>
<proteinExistence type="predicted"/>
<gene>
    <name evidence="2" type="ORF">Q8814_07460</name>
</gene>
<evidence type="ECO:0000313" key="2">
    <source>
        <dbReference type="EMBL" id="MEE2031946.1"/>
    </source>
</evidence>
<protein>
    <submittedName>
        <fullName evidence="2">Uncharacterized protein</fullName>
    </submittedName>
</protein>
<name>A0ABU7JPI2_9NOCA</name>
<dbReference type="RefSeq" id="WP_330151380.1">
    <property type="nucleotide sequence ID" value="NZ_JAUZMZ010000029.1"/>
</dbReference>
<dbReference type="Proteomes" id="UP001331936">
    <property type="component" value="Unassembled WGS sequence"/>
</dbReference>
<keyword evidence="3" id="KW-1185">Reference proteome</keyword>
<reference evidence="2 3" key="1">
    <citation type="submission" date="2023-08" db="EMBL/GenBank/DDBJ databases">
        <authorList>
            <person name="Girao M."/>
            <person name="Carvalho M.F."/>
        </authorList>
    </citation>
    <scope>NUCLEOTIDE SEQUENCE [LARGE SCALE GENOMIC DNA]</scope>
    <source>
        <strain evidence="2 3">CC-R104</strain>
    </source>
</reference>
<evidence type="ECO:0000313" key="3">
    <source>
        <dbReference type="Proteomes" id="UP001331936"/>
    </source>
</evidence>
<organism evidence="2 3">
    <name type="scientific">Rhodococcus chondri</name>
    <dbReference type="NCBI Taxonomy" id="3065941"/>
    <lineage>
        <taxon>Bacteria</taxon>
        <taxon>Bacillati</taxon>
        <taxon>Actinomycetota</taxon>
        <taxon>Actinomycetes</taxon>
        <taxon>Mycobacteriales</taxon>
        <taxon>Nocardiaceae</taxon>
        <taxon>Rhodococcus</taxon>
    </lineage>
</organism>
<dbReference type="EMBL" id="JAUZMZ010000029">
    <property type="protein sequence ID" value="MEE2031946.1"/>
    <property type="molecule type" value="Genomic_DNA"/>
</dbReference>
<comment type="caution">
    <text evidence="2">The sequence shown here is derived from an EMBL/GenBank/DDBJ whole genome shotgun (WGS) entry which is preliminary data.</text>
</comment>
<feature type="non-terminal residue" evidence="2">
    <location>
        <position position="322"/>
    </location>
</feature>
<feature type="region of interest" description="Disordered" evidence="1">
    <location>
        <begin position="232"/>
        <end position="251"/>
    </location>
</feature>
<evidence type="ECO:0000256" key="1">
    <source>
        <dbReference type="SAM" id="MobiDB-lite"/>
    </source>
</evidence>
<feature type="compositionally biased region" description="Low complexity" evidence="1">
    <location>
        <begin position="235"/>
        <end position="251"/>
    </location>
</feature>